<evidence type="ECO:0000256" key="6">
    <source>
        <dbReference type="ARBA" id="ARBA00022827"/>
    </source>
</evidence>
<dbReference type="PRINTS" id="PR00371">
    <property type="entry name" value="FPNCR"/>
</dbReference>
<evidence type="ECO:0000256" key="10">
    <source>
        <dbReference type="ARBA" id="ARBA00023192"/>
    </source>
</evidence>
<evidence type="ECO:0000256" key="11">
    <source>
        <dbReference type="ARBA" id="ARBA00052219"/>
    </source>
</evidence>
<dbReference type="SUPFAM" id="SSF63380">
    <property type="entry name" value="Riboflavin synthase domain-like"/>
    <property type="match status" value="1"/>
</dbReference>
<dbReference type="PANTHER" id="PTHR19384:SF128">
    <property type="entry name" value="NADPH OXIDOREDUCTASE A"/>
    <property type="match status" value="1"/>
</dbReference>
<dbReference type="Gene3D" id="2.40.30.10">
    <property type="entry name" value="Translation factors"/>
    <property type="match status" value="1"/>
</dbReference>
<dbReference type="GO" id="GO:0004783">
    <property type="term" value="F:sulfite reductase (NADPH) activity"/>
    <property type="evidence" value="ECO:0007669"/>
    <property type="project" value="UniProtKB-EC"/>
</dbReference>
<reference evidence="15" key="1">
    <citation type="journal article" date="2021" name="PeerJ">
        <title>Extensive microbial diversity within the chicken gut microbiome revealed by metagenomics and culture.</title>
        <authorList>
            <person name="Gilroy R."/>
            <person name="Ravi A."/>
            <person name="Getino M."/>
            <person name="Pursley I."/>
            <person name="Horton D.L."/>
            <person name="Alikhan N.F."/>
            <person name="Baker D."/>
            <person name="Gharbi K."/>
            <person name="Hall N."/>
            <person name="Watson M."/>
            <person name="Adriaenssens E.M."/>
            <person name="Foster-Nyarko E."/>
            <person name="Jarju S."/>
            <person name="Secka A."/>
            <person name="Antonio M."/>
            <person name="Oren A."/>
            <person name="Chaudhuri R.R."/>
            <person name="La Ragione R."/>
            <person name="Hildebrand F."/>
            <person name="Pallen M.J."/>
        </authorList>
    </citation>
    <scope>NUCLEOTIDE SEQUENCE</scope>
    <source>
        <strain evidence="15">CHK169-2315</strain>
    </source>
</reference>
<dbReference type="InterPro" id="IPR029039">
    <property type="entry name" value="Flavoprotein-like_sf"/>
</dbReference>
<dbReference type="InterPro" id="IPR001094">
    <property type="entry name" value="Flavdoxin-like"/>
</dbReference>
<dbReference type="InterPro" id="IPR003097">
    <property type="entry name" value="CysJ-like_FAD-binding"/>
</dbReference>
<dbReference type="InterPro" id="IPR010199">
    <property type="entry name" value="CysJ"/>
</dbReference>
<evidence type="ECO:0000256" key="8">
    <source>
        <dbReference type="ARBA" id="ARBA00022982"/>
    </source>
</evidence>
<dbReference type="Pfam" id="PF00667">
    <property type="entry name" value="FAD_binding_1"/>
    <property type="match status" value="1"/>
</dbReference>
<keyword evidence="7 12" id="KW-0521">NADP</keyword>
<evidence type="ECO:0000256" key="5">
    <source>
        <dbReference type="ARBA" id="ARBA00022643"/>
    </source>
</evidence>
<dbReference type="InterPro" id="IPR008254">
    <property type="entry name" value="Flavodoxin/NO_synth"/>
</dbReference>
<organism evidence="15 16">
    <name type="scientific">Candidatus Pseudogracilibacillus intestinigallinarum</name>
    <dbReference type="NCBI Taxonomy" id="2838742"/>
    <lineage>
        <taxon>Bacteria</taxon>
        <taxon>Bacillati</taxon>
        <taxon>Bacillota</taxon>
        <taxon>Bacilli</taxon>
        <taxon>Bacillales</taxon>
        <taxon>Bacillaceae</taxon>
        <taxon>Pseudogracilibacillus</taxon>
    </lineage>
</organism>
<feature type="domain" description="Flavodoxin-like" evidence="13">
    <location>
        <begin position="67"/>
        <end position="205"/>
    </location>
</feature>
<feature type="binding site" evidence="12">
    <location>
        <position position="565"/>
    </location>
    <ligand>
        <name>NADP(+)</name>
        <dbReference type="ChEBI" id="CHEBI:58349"/>
    </ligand>
</feature>
<feature type="binding site" evidence="12">
    <location>
        <begin position="120"/>
        <end position="123"/>
    </location>
    <ligand>
        <name>FMN</name>
        <dbReference type="ChEBI" id="CHEBI:58210"/>
    </ligand>
</feature>
<evidence type="ECO:0000256" key="4">
    <source>
        <dbReference type="ARBA" id="ARBA00022630"/>
    </source>
</evidence>
<dbReference type="PROSITE" id="PS51384">
    <property type="entry name" value="FAD_FR"/>
    <property type="match status" value="1"/>
</dbReference>
<feature type="binding site" evidence="12">
    <location>
        <begin position="523"/>
        <end position="524"/>
    </location>
    <ligand>
        <name>NADP(+)</name>
        <dbReference type="ChEBI" id="CHEBI:58349"/>
    </ligand>
</feature>
<evidence type="ECO:0000256" key="3">
    <source>
        <dbReference type="ARBA" id="ARBA00022605"/>
    </source>
</evidence>
<dbReference type="Gene3D" id="1.20.990.10">
    <property type="entry name" value="NADPH-cytochrome p450 Reductase, Chain A, domain 3"/>
    <property type="match status" value="1"/>
</dbReference>
<dbReference type="Pfam" id="PF00258">
    <property type="entry name" value="Flavodoxin_1"/>
    <property type="match status" value="1"/>
</dbReference>
<dbReference type="EC" id="1.8.1.2" evidence="1"/>
<dbReference type="InterPro" id="IPR017938">
    <property type="entry name" value="Riboflavin_synthase-like_b-brl"/>
</dbReference>
<accession>A0A9D1PMQ3</accession>
<dbReference type="Proteomes" id="UP000823937">
    <property type="component" value="Unassembled WGS sequence"/>
</dbReference>
<comment type="catalytic activity">
    <reaction evidence="11">
        <text>hydrogen sulfide + 3 NADP(+) + 3 H2O = sulfite + 3 NADPH + 4 H(+)</text>
        <dbReference type="Rhea" id="RHEA:13801"/>
        <dbReference type="ChEBI" id="CHEBI:15377"/>
        <dbReference type="ChEBI" id="CHEBI:15378"/>
        <dbReference type="ChEBI" id="CHEBI:17359"/>
        <dbReference type="ChEBI" id="CHEBI:29919"/>
        <dbReference type="ChEBI" id="CHEBI:57783"/>
        <dbReference type="ChEBI" id="CHEBI:58349"/>
        <dbReference type="EC" id="1.8.1.2"/>
    </reaction>
</comment>
<feature type="binding site" evidence="12">
    <location>
        <begin position="423"/>
        <end position="426"/>
    </location>
    <ligand>
        <name>FAD</name>
        <dbReference type="ChEBI" id="CHEBI:57692"/>
    </ligand>
</feature>
<dbReference type="InterPro" id="IPR039261">
    <property type="entry name" value="FNR_nucleotide-bd"/>
</dbReference>
<dbReference type="Pfam" id="PF00175">
    <property type="entry name" value="NAD_binding_1"/>
    <property type="match status" value="1"/>
</dbReference>
<evidence type="ECO:0000259" key="14">
    <source>
        <dbReference type="PROSITE" id="PS51384"/>
    </source>
</evidence>
<dbReference type="SUPFAM" id="SSF52343">
    <property type="entry name" value="Ferredoxin reductase-like, C-terminal NADP-linked domain"/>
    <property type="match status" value="1"/>
</dbReference>
<dbReference type="InterPro" id="IPR001433">
    <property type="entry name" value="OxRdtase_FAD/NAD-bd"/>
</dbReference>
<evidence type="ECO:0000256" key="7">
    <source>
        <dbReference type="ARBA" id="ARBA00022857"/>
    </source>
</evidence>
<evidence type="ECO:0000256" key="9">
    <source>
        <dbReference type="ARBA" id="ARBA00023002"/>
    </source>
</evidence>
<dbReference type="EMBL" id="DXHX01000053">
    <property type="protein sequence ID" value="HIV74198.1"/>
    <property type="molecule type" value="Genomic_DNA"/>
</dbReference>
<feature type="domain" description="FAD-binding FR-type" evidence="14">
    <location>
        <begin position="235"/>
        <end position="452"/>
    </location>
</feature>
<dbReference type="PANTHER" id="PTHR19384">
    <property type="entry name" value="NITRIC OXIDE SYNTHASE-RELATED"/>
    <property type="match status" value="1"/>
</dbReference>
<evidence type="ECO:0000256" key="1">
    <source>
        <dbReference type="ARBA" id="ARBA00012604"/>
    </source>
</evidence>
<comment type="caution">
    <text evidence="15">The sequence shown here is derived from an EMBL/GenBank/DDBJ whole genome shotgun (WGS) entry which is preliminary data.</text>
</comment>
<keyword evidence="4" id="KW-0285">Flavoprotein</keyword>
<evidence type="ECO:0000313" key="16">
    <source>
        <dbReference type="Proteomes" id="UP000823937"/>
    </source>
</evidence>
<dbReference type="FunFam" id="3.40.50.80:FF:000001">
    <property type="entry name" value="NADPH--cytochrome P450 reductase 1"/>
    <property type="match status" value="1"/>
</dbReference>
<keyword evidence="3" id="KW-0028">Amino-acid biosynthesis</keyword>
<proteinExistence type="predicted"/>
<feature type="binding site" evidence="12">
    <location>
        <begin position="390"/>
        <end position="393"/>
    </location>
    <ligand>
        <name>FAD</name>
        <dbReference type="ChEBI" id="CHEBI:57692"/>
    </ligand>
</feature>
<dbReference type="GO" id="GO:0019344">
    <property type="term" value="P:cysteine biosynthetic process"/>
    <property type="evidence" value="ECO:0007669"/>
    <property type="project" value="UniProtKB-KW"/>
</dbReference>
<feature type="binding site" evidence="12">
    <location>
        <begin position="156"/>
        <end position="165"/>
    </location>
    <ligand>
        <name>FMN</name>
        <dbReference type="ChEBI" id="CHEBI:58210"/>
    </ligand>
</feature>
<keyword evidence="9 15" id="KW-0560">Oxidoreductase</keyword>
<protein>
    <recommendedName>
        <fullName evidence="1">assimilatory sulfite reductase (NADPH)</fullName>
        <ecNumber evidence="1">1.8.1.2</ecNumber>
    </recommendedName>
</protein>
<dbReference type="InterPro" id="IPR001709">
    <property type="entry name" value="Flavoprot_Pyr_Nucl_cyt_Rdtase"/>
</dbReference>
<feature type="binding site" evidence="12">
    <location>
        <begin position="408"/>
        <end position="410"/>
    </location>
    <ligand>
        <name>FAD</name>
        <dbReference type="ChEBI" id="CHEBI:57692"/>
    </ligand>
</feature>
<feature type="binding site" evidence="12">
    <location>
        <position position="603"/>
    </location>
    <ligand>
        <name>FAD</name>
        <dbReference type="ChEBI" id="CHEBI:57692"/>
    </ligand>
</feature>
<reference evidence="15" key="2">
    <citation type="submission" date="2021-04" db="EMBL/GenBank/DDBJ databases">
        <authorList>
            <person name="Gilroy R."/>
        </authorList>
    </citation>
    <scope>NUCLEOTIDE SEQUENCE</scope>
    <source>
        <strain evidence="15">CHK169-2315</strain>
    </source>
</reference>
<evidence type="ECO:0000259" key="13">
    <source>
        <dbReference type="PROSITE" id="PS50902"/>
    </source>
</evidence>
<dbReference type="Gene3D" id="3.40.50.360">
    <property type="match status" value="1"/>
</dbReference>
<name>A0A9D1PMQ3_9BACI</name>
<keyword evidence="6 12" id="KW-0274">FAD</keyword>
<dbReference type="InterPro" id="IPR017927">
    <property type="entry name" value="FAD-bd_FR_type"/>
</dbReference>
<dbReference type="GO" id="GO:0050660">
    <property type="term" value="F:flavin adenine dinucleotide binding"/>
    <property type="evidence" value="ECO:0007669"/>
    <property type="project" value="InterPro"/>
</dbReference>
<feature type="binding site" evidence="12">
    <location>
        <begin position="529"/>
        <end position="533"/>
    </location>
    <ligand>
        <name>NADP(+)</name>
        <dbReference type="ChEBI" id="CHEBI:58349"/>
    </ligand>
</feature>
<keyword evidence="5 12" id="KW-0288">FMN</keyword>
<dbReference type="NCBIfam" id="TIGR01931">
    <property type="entry name" value="cysJ"/>
    <property type="match status" value="1"/>
</dbReference>
<dbReference type="Gene3D" id="3.40.50.80">
    <property type="entry name" value="Nucleotide-binding domain of ferredoxin-NADP reductase (FNR) module"/>
    <property type="match status" value="1"/>
</dbReference>
<dbReference type="GO" id="GO:0016651">
    <property type="term" value="F:oxidoreductase activity, acting on NAD(P)H"/>
    <property type="evidence" value="ECO:0007669"/>
    <property type="project" value="UniProtKB-ARBA"/>
</dbReference>
<dbReference type="GO" id="GO:0005829">
    <property type="term" value="C:cytosol"/>
    <property type="evidence" value="ECO:0007669"/>
    <property type="project" value="TreeGrafter"/>
</dbReference>
<dbReference type="PIRSF" id="PIRSF000207">
    <property type="entry name" value="SiR-FP_CysJ"/>
    <property type="match status" value="1"/>
</dbReference>
<comment type="cofactor">
    <cofactor evidence="12">
        <name>FAD</name>
        <dbReference type="ChEBI" id="CHEBI:57692"/>
    </cofactor>
    <text evidence="12">Binds 1 FAD per subunit.</text>
</comment>
<dbReference type="SUPFAM" id="SSF52218">
    <property type="entry name" value="Flavoproteins"/>
    <property type="match status" value="1"/>
</dbReference>
<keyword evidence="2" id="KW-0813">Transport</keyword>
<dbReference type="GO" id="GO:0010181">
    <property type="term" value="F:FMN binding"/>
    <property type="evidence" value="ECO:0007669"/>
    <property type="project" value="InterPro"/>
</dbReference>
<dbReference type="CDD" id="cd06199">
    <property type="entry name" value="SiR"/>
    <property type="match status" value="1"/>
</dbReference>
<dbReference type="AlphaFoldDB" id="A0A9D1PMQ3"/>
<evidence type="ECO:0000256" key="12">
    <source>
        <dbReference type="PIRSR" id="PIRSR000207-1"/>
    </source>
</evidence>
<evidence type="ECO:0000256" key="2">
    <source>
        <dbReference type="ARBA" id="ARBA00022448"/>
    </source>
</evidence>
<gene>
    <name evidence="15" type="ORF">H9895_03855</name>
</gene>
<feature type="binding site" evidence="12">
    <location>
        <position position="414"/>
    </location>
    <ligand>
        <name>FAD</name>
        <dbReference type="ChEBI" id="CHEBI:57692"/>
    </ligand>
</feature>
<dbReference type="InterPro" id="IPR023173">
    <property type="entry name" value="NADPH_Cyt_P450_Rdtase_alpha"/>
</dbReference>
<dbReference type="PRINTS" id="PR00369">
    <property type="entry name" value="FLAVODOXIN"/>
</dbReference>
<feature type="binding site" evidence="12">
    <location>
        <position position="323"/>
    </location>
    <ligand>
        <name>FAD</name>
        <dbReference type="ChEBI" id="CHEBI:57692"/>
    </ligand>
</feature>
<evidence type="ECO:0000313" key="15">
    <source>
        <dbReference type="EMBL" id="HIV74198.1"/>
    </source>
</evidence>
<sequence>MQLQVRNSPFSEEQVQLLNQLLGKLTGTQRVWLSGYLTAEIATDMSAIEQEPTHMLQEVQVTETKEVTVLYGTQTGNAQSLAENFTEQLLGNGLKVNAICMNEFKARDIKKLTHVLIIISTHGEGDPPDNAIEFCEFIHSKRAPKLNDLHYSVLALGDSSYEQFCLTGKQIDERLEALGATRIADRIDCDVDFDEDAESWFTSISSELKELTAITPKNVANTTSENKVTSLYSRTNPFEAEVLENINLNGRGSNKETRHIELSIEDANLKFEPGDSIGIYPENDPHLVEQLMMSFGWEKDKEMTIKDHAWTIENALKHYYEITRLTKPILEKIASTFQHEKLTTLLQEEHRNELMKYIENHDLLDLIEDFSLQHTSPHQLLPLLRKMPARLYSVASSYHANPDEVHLTVGVVRYHAGGRERNGVCSTQFSQRIESGDKVKMYVHKNDQFRLPADDQVPIIMIGPGTGIAPFRSFMEEREEMGAKGRSWLFFGDQHYSTDFLYQIEWQRWIKQGVLTKMDVAFSRDQEEKVYVQHKMWEEKAMFYQWLEEGAAIYVCGDEKSMAKDVHETILRIIQEEGNKSEEEATAYLKMMQQQKRYQRDVY</sequence>
<dbReference type="PROSITE" id="PS50902">
    <property type="entry name" value="FLAVODOXIN_LIKE"/>
    <property type="match status" value="1"/>
</dbReference>
<keyword evidence="10" id="KW-0198">Cysteine biosynthesis</keyword>
<keyword evidence="8" id="KW-0249">Electron transport</keyword>
<comment type="cofactor">
    <cofactor evidence="12">
        <name>FMN</name>
        <dbReference type="ChEBI" id="CHEBI:58210"/>
    </cofactor>
    <text evidence="12">Binds 1 FMN per subunit.</text>
</comment>